<feature type="signal peptide" evidence="1">
    <location>
        <begin position="1"/>
        <end position="26"/>
    </location>
</feature>
<evidence type="ECO:0000313" key="3">
    <source>
        <dbReference type="Proteomes" id="UP000663828"/>
    </source>
</evidence>
<keyword evidence="3" id="KW-1185">Reference proteome</keyword>
<evidence type="ECO:0000256" key="1">
    <source>
        <dbReference type="SAM" id="SignalP"/>
    </source>
</evidence>
<dbReference type="AlphaFoldDB" id="A0A815TZV1"/>
<comment type="caution">
    <text evidence="2">The sequence shown here is derived from an EMBL/GenBank/DDBJ whole genome shotgun (WGS) entry which is preliminary data.</text>
</comment>
<gene>
    <name evidence="2" type="ORF">XAT740_LOCUS40458</name>
</gene>
<dbReference type="Proteomes" id="UP000663828">
    <property type="component" value="Unassembled WGS sequence"/>
</dbReference>
<sequence>MHFVIDMNLKAIRMFVFLLWMSMKSASTLSVARILNATYSAGVAFSNTNSMASTSCVCSCIAHPHCLSISVTTKSATLYQCQLFATYPMWSSQLTPSSSTYVMVYTNRTMKSVYFNNGTQLSNPARLFSNTVFPWIPIFKLFSGNNQSFLGLNSSSLTTLTAIPAIPIYQVMPHWFNILLAQWNQNLYVPSQLAIAFVTNRTTIIDFLIFNTVQSNTTNWFSASRFISNQYWSLPQYINTTIAQSQMISVYTDNDCIRSLNCNFKYSTSGCTQDFYGYFFIYGGYKDSCIAAVRNLSQVPIPSIFYSLTKDYTNGNINNYNISNGLIGFVR</sequence>
<organism evidence="2 3">
    <name type="scientific">Adineta ricciae</name>
    <name type="common">Rotifer</name>
    <dbReference type="NCBI Taxonomy" id="249248"/>
    <lineage>
        <taxon>Eukaryota</taxon>
        <taxon>Metazoa</taxon>
        <taxon>Spiralia</taxon>
        <taxon>Gnathifera</taxon>
        <taxon>Rotifera</taxon>
        <taxon>Eurotatoria</taxon>
        <taxon>Bdelloidea</taxon>
        <taxon>Adinetida</taxon>
        <taxon>Adinetidae</taxon>
        <taxon>Adineta</taxon>
    </lineage>
</organism>
<protein>
    <submittedName>
        <fullName evidence="2">Uncharacterized protein</fullName>
    </submittedName>
</protein>
<proteinExistence type="predicted"/>
<reference evidence="2" key="1">
    <citation type="submission" date="2021-02" db="EMBL/GenBank/DDBJ databases">
        <authorList>
            <person name="Nowell W R."/>
        </authorList>
    </citation>
    <scope>NUCLEOTIDE SEQUENCE</scope>
</reference>
<accession>A0A815TZV1</accession>
<dbReference type="EMBL" id="CAJNOR010004605">
    <property type="protein sequence ID" value="CAF1515303.1"/>
    <property type="molecule type" value="Genomic_DNA"/>
</dbReference>
<feature type="chain" id="PRO_5033065885" evidence="1">
    <location>
        <begin position="27"/>
        <end position="331"/>
    </location>
</feature>
<evidence type="ECO:0000313" key="2">
    <source>
        <dbReference type="EMBL" id="CAF1515303.1"/>
    </source>
</evidence>
<keyword evidence="1" id="KW-0732">Signal</keyword>
<name>A0A815TZV1_ADIRI</name>